<keyword evidence="5" id="KW-1185">Reference proteome</keyword>
<comment type="caution">
    <text evidence="4">The sequence shown here is derived from an EMBL/GenBank/DDBJ whole genome shotgun (WGS) entry which is preliminary data.</text>
</comment>
<accession>A0ABP7SZQ2</accession>
<dbReference type="Pfam" id="PF05036">
    <property type="entry name" value="SPOR"/>
    <property type="match status" value="1"/>
</dbReference>
<organism evidence="4 5">
    <name type="scientific">Sphingomonas swuensis</name>
    <dbReference type="NCBI Taxonomy" id="977800"/>
    <lineage>
        <taxon>Bacteria</taxon>
        <taxon>Pseudomonadati</taxon>
        <taxon>Pseudomonadota</taxon>
        <taxon>Alphaproteobacteria</taxon>
        <taxon>Sphingomonadales</taxon>
        <taxon>Sphingomonadaceae</taxon>
        <taxon>Sphingomonas</taxon>
    </lineage>
</organism>
<keyword evidence="2" id="KW-0732">Signal</keyword>
<evidence type="ECO:0000259" key="3">
    <source>
        <dbReference type="PROSITE" id="PS51724"/>
    </source>
</evidence>
<dbReference type="Gene3D" id="1.25.40.10">
    <property type="entry name" value="Tetratricopeptide repeat domain"/>
    <property type="match status" value="1"/>
</dbReference>
<protein>
    <recommendedName>
        <fullName evidence="3">SPOR domain-containing protein</fullName>
    </recommendedName>
</protein>
<evidence type="ECO:0000313" key="4">
    <source>
        <dbReference type="EMBL" id="GAA4018705.1"/>
    </source>
</evidence>
<dbReference type="RefSeq" id="WP_344707061.1">
    <property type="nucleotide sequence ID" value="NZ_BAABBQ010000001.1"/>
</dbReference>
<dbReference type="PROSITE" id="PS51724">
    <property type="entry name" value="SPOR"/>
    <property type="match status" value="1"/>
</dbReference>
<dbReference type="Pfam" id="PF08238">
    <property type="entry name" value="Sel1"/>
    <property type="match status" value="3"/>
</dbReference>
<dbReference type="InterPro" id="IPR011990">
    <property type="entry name" value="TPR-like_helical_dom_sf"/>
</dbReference>
<dbReference type="Gene3D" id="3.30.70.1070">
    <property type="entry name" value="Sporulation related repeat"/>
    <property type="match status" value="1"/>
</dbReference>
<feature type="signal peptide" evidence="2">
    <location>
        <begin position="1"/>
        <end position="19"/>
    </location>
</feature>
<dbReference type="Proteomes" id="UP001500235">
    <property type="component" value="Unassembled WGS sequence"/>
</dbReference>
<evidence type="ECO:0000256" key="1">
    <source>
        <dbReference type="SAM" id="MobiDB-lite"/>
    </source>
</evidence>
<dbReference type="InterPro" id="IPR052748">
    <property type="entry name" value="ISR_Activator"/>
</dbReference>
<reference evidence="5" key="1">
    <citation type="journal article" date="2019" name="Int. J. Syst. Evol. Microbiol.">
        <title>The Global Catalogue of Microorganisms (GCM) 10K type strain sequencing project: providing services to taxonomists for standard genome sequencing and annotation.</title>
        <authorList>
            <consortium name="The Broad Institute Genomics Platform"/>
            <consortium name="The Broad Institute Genome Sequencing Center for Infectious Disease"/>
            <person name="Wu L."/>
            <person name="Ma J."/>
        </authorList>
    </citation>
    <scope>NUCLEOTIDE SEQUENCE [LARGE SCALE GENOMIC DNA]</scope>
    <source>
        <strain evidence="5">JCM 17563</strain>
    </source>
</reference>
<sequence>MRRIVVGSVLLGLASQALGQDVRTGIQAWTEGRYPQAVAIWKPLAQNGSADAAFNLGQAYKLGRGVPADLAAAQRYYEQAARGGHLEAQTSLGLLLFQNGNRAGALRWLGQAAQAGEPRAMLVYGTALFNGDGVPEDRARAYAFVSRAAAQGLAPARVTLGEMDQLIPLDERKKGVALAQVMVAKPAAPAPAAGSKSGRRTSAKLAARSPTPATPAVAARPAPQGAFRVQLGAFRDSSAATSLFARLSPKLGGASMTLVPSGTMTRLQVGPYATRAQASAACAALRPQPCFPVAAR</sequence>
<dbReference type="InterPro" id="IPR036680">
    <property type="entry name" value="SPOR-like_sf"/>
</dbReference>
<dbReference type="SUPFAM" id="SSF110997">
    <property type="entry name" value="Sporulation related repeat"/>
    <property type="match status" value="1"/>
</dbReference>
<dbReference type="EMBL" id="BAABBQ010000001">
    <property type="protein sequence ID" value="GAA4018705.1"/>
    <property type="molecule type" value="Genomic_DNA"/>
</dbReference>
<feature type="domain" description="SPOR" evidence="3">
    <location>
        <begin position="221"/>
        <end position="296"/>
    </location>
</feature>
<dbReference type="InterPro" id="IPR006597">
    <property type="entry name" value="Sel1-like"/>
</dbReference>
<feature type="region of interest" description="Disordered" evidence="1">
    <location>
        <begin position="189"/>
        <end position="221"/>
    </location>
</feature>
<proteinExistence type="predicted"/>
<feature type="compositionally biased region" description="Low complexity" evidence="1">
    <location>
        <begin position="206"/>
        <end position="221"/>
    </location>
</feature>
<gene>
    <name evidence="4" type="ORF">GCM10022280_17820</name>
</gene>
<name>A0ABP7SZQ2_9SPHN</name>
<dbReference type="SUPFAM" id="SSF81901">
    <property type="entry name" value="HCP-like"/>
    <property type="match status" value="1"/>
</dbReference>
<feature type="chain" id="PRO_5047084346" description="SPOR domain-containing protein" evidence="2">
    <location>
        <begin position="20"/>
        <end position="296"/>
    </location>
</feature>
<dbReference type="SMART" id="SM00671">
    <property type="entry name" value="SEL1"/>
    <property type="match status" value="3"/>
</dbReference>
<dbReference type="PANTHER" id="PTHR45011">
    <property type="entry name" value="DAP3-BINDING CELL DEATH ENHANCER 1"/>
    <property type="match status" value="1"/>
</dbReference>
<dbReference type="InterPro" id="IPR007730">
    <property type="entry name" value="SPOR-like_dom"/>
</dbReference>
<evidence type="ECO:0000313" key="5">
    <source>
        <dbReference type="Proteomes" id="UP001500235"/>
    </source>
</evidence>
<evidence type="ECO:0000256" key="2">
    <source>
        <dbReference type="SAM" id="SignalP"/>
    </source>
</evidence>
<dbReference type="PANTHER" id="PTHR45011:SF1">
    <property type="entry name" value="DAP3-BINDING CELL DEATH ENHANCER 1"/>
    <property type="match status" value="1"/>
</dbReference>